<organism evidence="9">
    <name type="scientific">Magallana gigas</name>
    <name type="common">Pacific oyster</name>
    <name type="synonym">Crassostrea gigas</name>
    <dbReference type="NCBI Taxonomy" id="29159"/>
    <lineage>
        <taxon>Eukaryota</taxon>
        <taxon>Metazoa</taxon>
        <taxon>Spiralia</taxon>
        <taxon>Lophotrochozoa</taxon>
        <taxon>Mollusca</taxon>
        <taxon>Bivalvia</taxon>
        <taxon>Autobranchia</taxon>
        <taxon>Pteriomorphia</taxon>
        <taxon>Ostreida</taxon>
        <taxon>Ostreoidea</taxon>
        <taxon>Ostreidae</taxon>
        <taxon>Magallana</taxon>
    </lineage>
</organism>
<dbReference type="InterPro" id="IPR049941">
    <property type="entry name" value="LPLAT_7/PORCN-like"/>
</dbReference>
<dbReference type="InterPro" id="IPR000436">
    <property type="entry name" value="Sushi_SCR_CCP_dom"/>
</dbReference>
<name>K1QN74_MAGGI</name>
<reference evidence="9" key="1">
    <citation type="journal article" date="2012" name="Nature">
        <title>The oyster genome reveals stress adaptation and complexity of shell formation.</title>
        <authorList>
            <person name="Zhang G."/>
            <person name="Fang X."/>
            <person name="Guo X."/>
            <person name="Li L."/>
            <person name="Luo R."/>
            <person name="Xu F."/>
            <person name="Yang P."/>
            <person name="Zhang L."/>
            <person name="Wang X."/>
            <person name="Qi H."/>
            <person name="Xiong Z."/>
            <person name="Que H."/>
            <person name="Xie Y."/>
            <person name="Holland P.W."/>
            <person name="Paps J."/>
            <person name="Zhu Y."/>
            <person name="Wu F."/>
            <person name="Chen Y."/>
            <person name="Wang J."/>
            <person name="Peng C."/>
            <person name="Meng J."/>
            <person name="Yang L."/>
            <person name="Liu J."/>
            <person name="Wen B."/>
            <person name="Zhang N."/>
            <person name="Huang Z."/>
            <person name="Zhu Q."/>
            <person name="Feng Y."/>
            <person name="Mount A."/>
            <person name="Hedgecock D."/>
            <person name="Xu Z."/>
            <person name="Liu Y."/>
            <person name="Domazet-Loso T."/>
            <person name="Du Y."/>
            <person name="Sun X."/>
            <person name="Zhang S."/>
            <person name="Liu B."/>
            <person name="Cheng P."/>
            <person name="Jiang X."/>
            <person name="Li J."/>
            <person name="Fan D."/>
            <person name="Wang W."/>
            <person name="Fu W."/>
            <person name="Wang T."/>
            <person name="Wang B."/>
            <person name="Zhang J."/>
            <person name="Peng Z."/>
            <person name="Li Y."/>
            <person name="Li N."/>
            <person name="Wang J."/>
            <person name="Chen M."/>
            <person name="He Y."/>
            <person name="Tan F."/>
            <person name="Song X."/>
            <person name="Zheng Q."/>
            <person name="Huang R."/>
            <person name="Yang H."/>
            <person name="Du X."/>
            <person name="Chen L."/>
            <person name="Yang M."/>
            <person name="Gaffney P.M."/>
            <person name="Wang S."/>
            <person name="Luo L."/>
            <person name="She Z."/>
            <person name="Ming Y."/>
            <person name="Huang W."/>
            <person name="Zhang S."/>
            <person name="Huang B."/>
            <person name="Zhang Y."/>
            <person name="Qu T."/>
            <person name="Ni P."/>
            <person name="Miao G."/>
            <person name="Wang J."/>
            <person name="Wang Q."/>
            <person name="Steinberg C.E."/>
            <person name="Wang H."/>
            <person name="Li N."/>
            <person name="Qian L."/>
            <person name="Zhang G."/>
            <person name="Li Y."/>
            <person name="Yang H."/>
            <person name="Liu X."/>
            <person name="Wang J."/>
            <person name="Yin Y."/>
            <person name="Wang J."/>
        </authorList>
    </citation>
    <scope>NUCLEOTIDE SEQUENCE [LARGE SCALE GENOMIC DNA]</scope>
    <source>
        <strain evidence="9">05x7-T-G4-1.051#20</strain>
    </source>
</reference>
<dbReference type="GO" id="GO:0030258">
    <property type="term" value="P:lipid modification"/>
    <property type="evidence" value="ECO:0007669"/>
    <property type="project" value="TreeGrafter"/>
</dbReference>
<keyword evidence="7 9" id="KW-0012">Acyltransferase</keyword>
<evidence type="ECO:0000256" key="3">
    <source>
        <dbReference type="ARBA" id="ARBA00022692"/>
    </source>
</evidence>
<dbReference type="PANTHER" id="PTHR13906:SF4">
    <property type="entry name" value="LYSOPHOSPHOLIPID ACYLTRANSFERASE 6"/>
    <property type="match status" value="1"/>
</dbReference>
<evidence type="ECO:0000256" key="5">
    <source>
        <dbReference type="ARBA" id="ARBA00023136"/>
    </source>
</evidence>
<accession>K1QN74</accession>
<dbReference type="InterPro" id="IPR035976">
    <property type="entry name" value="Sushi/SCR/CCP_sf"/>
</dbReference>
<dbReference type="PROSITE" id="PS50923">
    <property type="entry name" value="SUSHI"/>
    <property type="match status" value="1"/>
</dbReference>
<dbReference type="PANTHER" id="PTHR13906">
    <property type="entry name" value="PORCUPINE"/>
    <property type="match status" value="1"/>
</dbReference>
<evidence type="ECO:0000313" key="9">
    <source>
        <dbReference type="EMBL" id="EKC35358.1"/>
    </source>
</evidence>
<keyword evidence="6" id="KW-1015">Disulfide bond</keyword>
<dbReference type="GO" id="GO:0016746">
    <property type="term" value="F:acyltransferase activity"/>
    <property type="evidence" value="ECO:0007669"/>
    <property type="project" value="UniProtKB-KW"/>
</dbReference>
<dbReference type="SUPFAM" id="SSF57535">
    <property type="entry name" value="Complement control module/SCR domain"/>
    <property type="match status" value="1"/>
</dbReference>
<dbReference type="CDD" id="cd00033">
    <property type="entry name" value="CCP"/>
    <property type="match status" value="1"/>
</dbReference>
<comment type="subcellular location">
    <subcellularLocation>
        <location evidence="1">Membrane</location>
        <topology evidence="1">Multi-pass membrane protein</topology>
    </subcellularLocation>
</comment>
<evidence type="ECO:0000256" key="4">
    <source>
        <dbReference type="ARBA" id="ARBA00022989"/>
    </source>
</evidence>
<dbReference type="Gene3D" id="2.60.120.260">
    <property type="entry name" value="Galactose-binding domain-like"/>
    <property type="match status" value="1"/>
</dbReference>
<keyword evidence="3" id="KW-0812">Transmembrane</keyword>
<dbReference type="SMART" id="SM00032">
    <property type="entry name" value="CCP"/>
    <property type="match status" value="1"/>
</dbReference>
<evidence type="ECO:0000256" key="8">
    <source>
        <dbReference type="PROSITE-ProRule" id="PRU00302"/>
    </source>
</evidence>
<dbReference type="InterPro" id="IPR004299">
    <property type="entry name" value="MBOAT_fam"/>
</dbReference>
<comment type="caution">
    <text evidence="8">Lacks conserved residue(s) required for the propagation of feature annotation.</text>
</comment>
<dbReference type="GO" id="GO:0016020">
    <property type="term" value="C:membrane"/>
    <property type="evidence" value="ECO:0007669"/>
    <property type="project" value="UniProtKB-SubCell"/>
</dbReference>
<keyword evidence="8" id="KW-0768">Sushi</keyword>
<dbReference type="SUPFAM" id="SSF49785">
    <property type="entry name" value="Galactose-binding domain-like"/>
    <property type="match status" value="1"/>
</dbReference>
<proteinExistence type="predicted"/>
<evidence type="ECO:0000256" key="7">
    <source>
        <dbReference type="ARBA" id="ARBA00023315"/>
    </source>
</evidence>
<dbReference type="HOGENOM" id="CLU_341092_0_0_1"/>
<keyword evidence="2 9" id="KW-0808">Transferase</keyword>
<dbReference type="InterPro" id="IPR008979">
    <property type="entry name" value="Galactose-bd-like_sf"/>
</dbReference>
<dbReference type="AlphaFoldDB" id="K1QN74"/>
<dbReference type="Pfam" id="PF03062">
    <property type="entry name" value="MBOAT"/>
    <property type="match status" value="1"/>
</dbReference>
<evidence type="ECO:0000256" key="2">
    <source>
        <dbReference type="ARBA" id="ARBA00022679"/>
    </source>
</evidence>
<dbReference type="InParanoid" id="K1QN74"/>
<dbReference type="EMBL" id="JH818906">
    <property type="protein sequence ID" value="EKC35358.1"/>
    <property type="molecule type" value="Genomic_DNA"/>
</dbReference>
<dbReference type="Gene3D" id="2.10.70.10">
    <property type="entry name" value="Complement Module, domain 1"/>
    <property type="match status" value="1"/>
</dbReference>
<keyword evidence="4" id="KW-1133">Transmembrane helix</keyword>
<sequence length="832" mass="94516">MVHRGEFYMGSGLLQPLTVIGLPLDQINFLVCQLTALFLGFYFRKNWSPQKISVVHRHALEMAVGFLLTFFCFGYQVIHVVLMGWLCYALILHAPRDKFHVLVFIFGMGYLCIMHIYRQYYDYGGYSLDITGPLMILTQKVTSIAFAMHDGMQKKDQDLNPDQKIMKIKTTPTVLEYFSYLFSFHNVMVGPTVFFNDYIKFIEGSDGSYQSPDKTPTEPNPEAAVREKLVVAAISGAVMVLAPLFIPVNYMTDEEFLYGTNWVYRNLYVLICVSLVRGKYYCAWKLGEAVNNAAGLGFNGYDDKGNAKWDLLNNVKIYELEVSNSLKVNIDCWNITTLVWLRRVIYDRVPPKYRTVSTFMVSALWHGFYPGYYICFTGAALCTVAARLMRRNVRPYFLDSPDKKAVYDAGTFFYTRFTNVYLASNFCLLELVPCLTLLWSLFFWIHLSAIVTTITVCRGLCNLGRLENVRTDQSSTYKYDQTYNYTKLTADRAVNGRFLNHSGGDCAGTDVSKKHTQAWWNISLPDPAIIYKINLMFRENNIRHYGYYVSINKEDINIEDLTSLTPVYHEEDEEYPGVQNIIMFPGGIQGKQMYIYQNKSNPEDDEDDLKNNVLDICEVEIWGCFNYTEDVNCTCSQNESDTPLPKAMLSSIVAWPKNRLTLICHQGDVTFGPKLVLTHNNNVKTISFTCFDACTKDADNANTMLSVGDYVTLTCKNGHRFEPGNLTRVCQGNGSWSGEEPKCTRCKCPCKRLASQNFIKDPIVLQQRIEETKKFLAVNRSELSAFKRKKISSYDGRASSTGIGMTLGVGVITFVIGAISSSSFWSSSSPVC</sequence>
<evidence type="ECO:0000256" key="1">
    <source>
        <dbReference type="ARBA" id="ARBA00004141"/>
    </source>
</evidence>
<keyword evidence="5" id="KW-0472">Membrane</keyword>
<gene>
    <name evidence="9" type="ORF">CGI_10004103</name>
</gene>
<dbReference type="Pfam" id="PF00084">
    <property type="entry name" value="Sushi"/>
    <property type="match status" value="1"/>
</dbReference>
<evidence type="ECO:0000256" key="6">
    <source>
        <dbReference type="ARBA" id="ARBA00023157"/>
    </source>
</evidence>
<protein>
    <submittedName>
        <fullName evidence="9">Membrane-bound O-acyltransferase domain-containing protein 2</fullName>
    </submittedName>
</protein>
<dbReference type="FunCoup" id="K1QN74">
    <property type="interactions" value="617"/>
</dbReference>